<dbReference type="EMBL" id="GBXM01050047">
    <property type="protein sequence ID" value="JAH58530.1"/>
    <property type="molecule type" value="Transcribed_RNA"/>
</dbReference>
<dbReference type="AlphaFoldDB" id="A0A0E9U012"/>
<protein>
    <submittedName>
        <fullName evidence="2">Uncharacterized protein</fullName>
    </submittedName>
</protein>
<sequence length="50" mass="5762">MCAYVCLYWLLFLNDDFFPLFFLTRVVNLGLVLSASSTVPAFLQDIMFCC</sequence>
<organism evidence="2">
    <name type="scientific">Anguilla anguilla</name>
    <name type="common">European freshwater eel</name>
    <name type="synonym">Muraena anguilla</name>
    <dbReference type="NCBI Taxonomy" id="7936"/>
    <lineage>
        <taxon>Eukaryota</taxon>
        <taxon>Metazoa</taxon>
        <taxon>Chordata</taxon>
        <taxon>Craniata</taxon>
        <taxon>Vertebrata</taxon>
        <taxon>Euteleostomi</taxon>
        <taxon>Actinopterygii</taxon>
        <taxon>Neopterygii</taxon>
        <taxon>Teleostei</taxon>
        <taxon>Anguilliformes</taxon>
        <taxon>Anguillidae</taxon>
        <taxon>Anguilla</taxon>
    </lineage>
</organism>
<keyword evidence="1" id="KW-1133">Transmembrane helix</keyword>
<reference evidence="2" key="1">
    <citation type="submission" date="2014-11" db="EMBL/GenBank/DDBJ databases">
        <authorList>
            <person name="Amaro Gonzalez C."/>
        </authorList>
    </citation>
    <scope>NUCLEOTIDE SEQUENCE</scope>
</reference>
<evidence type="ECO:0000313" key="2">
    <source>
        <dbReference type="EMBL" id="JAH58530.1"/>
    </source>
</evidence>
<name>A0A0E9U012_ANGAN</name>
<proteinExistence type="predicted"/>
<feature type="transmembrane region" description="Helical" evidence="1">
    <location>
        <begin position="20"/>
        <end position="43"/>
    </location>
</feature>
<reference evidence="2" key="2">
    <citation type="journal article" date="2015" name="Fish Shellfish Immunol.">
        <title>Early steps in the European eel (Anguilla anguilla)-Vibrio vulnificus interaction in the gills: Role of the RtxA13 toxin.</title>
        <authorList>
            <person name="Callol A."/>
            <person name="Pajuelo D."/>
            <person name="Ebbesson L."/>
            <person name="Teles M."/>
            <person name="MacKenzie S."/>
            <person name="Amaro C."/>
        </authorList>
    </citation>
    <scope>NUCLEOTIDE SEQUENCE</scope>
</reference>
<keyword evidence="1" id="KW-0812">Transmembrane</keyword>
<accession>A0A0E9U012</accession>
<evidence type="ECO:0000256" key="1">
    <source>
        <dbReference type="SAM" id="Phobius"/>
    </source>
</evidence>
<keyword evidence="1" id="KW-0472">Membrane</keyword>